<proteinExistence type="predicted"/>
<dbReference type="AlphaFoldDB" id="A0A8B6FCQ3"/>
<evidence type="ECO:0000313" key="2">
    <source>
        <dbReference type="Proteomes" id="UP000596742"/>
    </source>
</evidence>
<protein>
    <submittedName>
        <fullName evidence="1">Uncharacterized protein</fullName>
    </submittedName>
</protein>
<gene>
    <name evidence="1" type="ORF">MGAL_10B075023</name>
</gene>
<dbReference type="EMBL" id="UYJE01006656">
    <property type="protein sequence ID" value="VDI47790.1"/>
    <property type="molecule type" value="Genomic_DNA"/>
</dbReference>
<dbReference type="Proteomes" id="UP000596742">
    <property type="component" value="Unassembled WGS sequence"/>
</dbReference>
<evidence type="ECO:0000313" key="1">
    <source>
        <dbReference type="EMBL" id="VDI47790.1"/>
    </source>
</evidence>
<organism evidence="1 2">
    <name type="scientific">Mytilus galloprovincialis</name>
    <name type="common">Mediterranean mussel</name>
    <dbReference type="NCBI Taxonomy" id="29158"/>
    <lineage>
        <taxon>Eukaryota</taxon>
        <taxon>Metazoa</taxon>
        <taxon>Spiralia</taxon>
        <taxon>Lophotrochozoa</taxon>
        <taxon>Mollusca</taxon>
        <taxon>Bivalvia</taxon>
        <taxon>Autobranchia</taxon>
        <taxon>Pteriomorphia</taxon>
        <taxon>Mytilida</taxon>
        <taxon>Mytiloidea</taxon>
        <taxon>Mytilidae</taxon>
        <taxon>Mytilinae</taxon>
        <taxon>Mytilus</taxon>
    </lineage>
</organism>
<name>A0A8B6FCQ3_MYTGA</name>
<reference evidence="1" key="1">
    <citation type="submission" date="2018-11" db="EMBL/GenBank/DDBJ databases">
        <authorList>
            <person name="Alioto T."/>
            <person name="Alioto T."/>
        </authorList>
    </citation>
    <scope>NUCLEOTIDE SEQUENCE</scope>
</reference>
<keyword evidence="2" id="KW-1185">Reference proteome</keyword>
<comment type="caution">
    <text evidence="1">The sequence shown here is derived from an EMBL/GenBank/DDBJ whole genome shotgun (WGS) entry which is preliminary data.</text>
</comment>
<sequence length="78" mass="9218">MQKERLVCGYECIVRRICDIRRKDNGVQKEKEKLRKTPCSSRMKGVGNYVLFLLKILPEYGKIIAAKEFRKRKKTLSK</sequence>
<accession>A0A8B6FCQ3</accession>